<feature type="region of interest" description="Disordered" evidence="2">
    <location>
        <begin position="2178"/>
        <end position="2199"/>
    </location>
</feature>
<dbReference type="VEuPathDB" id="PlasmoDB:PGAL8A_00098500"/>
<keyword evidence="1" id="KW-0175">Coiled coil</keyword>
<keyword evidence="3" id="KW-0472">Membrane</keyword>
<keyword evidence="3" id="KW-1133">Transmembrane helix</keyword>
<protein>
    <submittedName>
        <fullName evidence="4">Uncharacterized protein</fullName>
    </submittedName>
</protein>
<evidence type="ECO:0000313" key="5">
    <source>
        <dbReference type="Proteomes" id="UP000220797"/>
    </source>
</evidence>
<dbReference type="RefSeq" id="XP_028526101.1">
    <property type="nucleotide sequence ID" value="XM_028672477.1"/>
</dbReference>
<name>A0A1J1GPR1_PLAGA</name>
<feature type="transmembrane region" description="Helical" evidence="3">
    <location>
        <begin position="1413"/>
        <end position="1443"/>
    </location>
</feature>
<evidence type="ECO:0000256" key="3">
    <source>
        <dbReference type="SAM" id="Phobius"/>
    </source>
</evidence>
<gene>
    <name evidence="4" type="ORF">PGAL8A_00098500</name>
</gene>
<keyword evidence="5" id="KW-1185">Reference proteome</keyword>
<sequence>MIKINKVLNININDITNDINVFEKQNKANNNLGRLEIKRNKCCFHKRTITKYENTYTISLDKYIFICVLQDNKWKLFRYNFSHKINKCICINNLNLLIIQKNNKIVIKEFKKIDKNNPINDIKLLRRHSFVISIYFFYVYNDHIYIVEKLGKLMELNIKEALNPSSSFKEIKDFDLKKNDEIYFKIENNIILIIAYCDNKKEDINIIIYNLKSRKTKYIEISMSYFNKKEDVKRNIEYITLNNNYIVVLFNSNDFIILKKNNDTNNYEIYKYLDKYKSSQLKYFNNKSLKEVECYSSEYIKKINKISSIYLNEDNNLFLIYSDIFLPDLYINKNKFKYFSFVQSTGNILNSYCKKLTKILFSKFHKKEKFNNNSLLYDVNEQLIERTNINMCTLNILDEQISTLDINYNDEIYYLYNNTINILKERLTEINDKQKNQEIQLEEVLHIPVRLDIYEINQNKIKILNNEMNDNISEKGFLNMDFLKDITKNKKIIDDDNICNNIYLCEIDKHFLILENQLDDFNLTLYEVNFLNKIELLIYQFFNNYYDSILLAERKHFSLVHQFFVYSIYDYSGRYFDSPLIDYQCLFKIKNIFHFLERAVKYDPFTFRNEDDEQINELLNIKNNSYNKYENILTNLNIDEENSNYHNLFYILNENYTSSSRYVNNYYSVKKIDTTPLYKNIDINIHLYKLENVLYSSLKRINYILEEENQLTDLLSSDESEDDEENTIIKLTKNKLKKNIETKRNIKKEYENEDDSNDEKEDDESCIRKIWGLSINEEELDEYDSSLDSTEKKKNEKEETKYKCYDFHDINLNKSYDYSTNIKEDEILKKKLMNYKKEIMNQIYKYKLYRYIMKLLDKERSSSSSSSHYSKFDEEYKKLNVVKYSNKNKFSDIFNIFKKNTNDSTNINEGKSDNKICSNNNNNNDNSKDLNSSNVYIINWTKFKYYYSPFDILKYFLINQNYFLIKIFYKYFNTFINYNWQKIYYYIPINTNIEDFFFLLPIIKKTESYTDVDEFNDNNKNTIYNKEIQYSIIKSSKNINYILKNGYSNNLERSSNEKEKEYSLFSYKNSDMLYIENYDIMCNECVFFEFFINRSINIIKKTHLIKSRLLAFVYICLKHINDNNVYKIYKYDSELKKYTFNEKYFLVSDNNILNKNKNYCNTFTEDYDEKRKNSEGENIDMNEENNVTKFNFNDTMFIKNNLYVNLKKDKIPNKNVILMYSLFILIKMYIVCKENNKNVKFDEFLEMDIYDRLCLILDFDIKYLSNDYDQENYVKNFYDKFEDILKNYKYIDEHIITTNENYIIFDKDLVNLNYKKANNFLECLYINILYSSQQLFIIFCLKTLKILQSKSFCYGYQKSNKSISSLLSENLYGDKKKKKIQKKAAELDKVLIFLKNIYFIYKNKIIFNHDYEYSFFFLIIFYKHMKINLLYFITIFNDFYLLLPKKIKIDKEQSLLDRIHMKNYLCSNKNISDSKEDTNLFNLIDIFKTSDNYSSSVIFDEYLDHIVIYYYDAIKKKSVELQKNFEQEEKLDYCKLLERYLDMFEKHLNALEIVKHFKKDFINQEDELKINIDIILNSKNNLKKSILNIYKLFKIIILNTKYKDNNFTKNCLQLYYNLFLSVDLYLFFLIIFYIILFYSNDFEYLYSFMKFYKEYKHLDIKEYSYIINYLIINRVKSITIYDKFIELYNFLRKVYSLENIFNLKKNDEILTNLRILYYIQNFINKNKYVILPEDMNTQKKISESNEDIYKSFSKLIAQTYEKNSKNRIKKNYVNDKFSIFYNNIFYDSYIKVKMETNKFKIFKNIVENNLNVCCNYRKTINLIKLLNINNEVLCDTILYIIYILQIKKETKMLQFYLILFIILFQDKKLNKKYKLFLENVIIYYSKFSEQSINYIYNFSMFFFSHLSLNYSLYLNTIYKLFLKKKQFLTKRIKKNYEIYQLHNFTSLYHFLSKQLDETKIKENKYFDDKIEKGLHQNKIFDLFNKKNNIQNNKKNQYSQNILSNTTDKIIKENTDHFIHSNCKNEQVRTYSDNKENNVMKNFDENIMEVEKDTFKKQKLENYFGLINHNEIKENDMHRSEFNLNNEINNNHIVDNKYENNNNNNEKVEYLNEIQVSRNISADYEEINSEKFEAEIESDDKNNENNFGYINENDIDEDDYEENYFDENILVEYDINENDTEESNTDENNNETTTFDDSCSSENYSDLNNFIKNDMNYEENKLNDEYEIDINENINEKNKFDEGSSENFYYYNEKNKCVRNEEEIALNCEKNNESYVYYGNNRNKKNKINYKENSINDEGKNSEKGFINNLNKENFNIFYTCKGNNKFLNDKREHYDLIYFHIKKINNEINKYNVRKWDTDNIFKTVNKIKHMFKKKEEFKEKDNLFLHSFNLKNNFKKEYTNKKNYIYHSLINNDIYFAFIYILSVEDYSFVYTFIRNVILNNFILINRKIEIIDITLLSIYNFHIMSKQKYNISENNKNKNTFLQKIVCLLIIMRYLLFSLHIKRIDKVNIKKLFFEDNYKKNIVENLDKKSCDEILEILIKTADISKVNLLEINYELIKKKNYLIYNIGVFEDNKDLLSNFNIFKNNAFNEETKKEKRFQYLFEIETEKEILNQFQKNEKNSLFHYILTNFKYLNFNINFVYKILYYIYETCLYNICSSIYFIKVSFYNFNLGNIFSSVSKIIKKLPQCEIINKLIELRYVFIYLNEMQMTRLENQTREKVKENENKNDTNNYKNESSSNNKIMDKVSNTHKNNISFECCCEISKDNLFDTMLIIYNTKILNNFNFQTNQIKNIYSSSDEKDIEFLKNSNIEIYKLSKKNIYDYYIFLFKKLNIKPYIYDLCFLLRNLNIFFHSFFYLSEKNYDNVNELFDPSEDDYLKFLLLILLKKNFSLFEKIKNIENNVYRYFYSNKKYHDIFMKFFMFHILLKLKNENNDSLKIFNILNTQFIDIKYNIELDFNKLVIIGKKKMNKFLNFYKFMDKFNIYYSEEFLKLIIDNIYRIDILFVLLLYKKNKKIIEYIIYKILIVLFFTQFSKYQNISVNTFFHFVFSNIRKSHLERYPFLDKIFNEENYLLKENNNYIDNYDKNCNINIKRNLSIMKSEPDTYNDIDKQFTINKDVHIDKNMITDDDIDINKTNKNEIINIEEHSDININKNFSLENTNIVDINKNMNIDEINSIHISNDIYNDKDAIIKHNSIDEQFNAFEGEKSGNEKKENFFEINEENCKLIINFCQNYLSQEKIIRNIIKNELNSLVFLKFSYNVKVLSMYEKSKHIYNYLHNLKKCNIFFSIKILVKMFLKTKMKQRNYNIYHFFIIIHIIYYIKKNLFVRKKDGKIDKEYMDFYFKNDAEINEEFYRNKNINNDSEINHFNDDTYNLDNTITNKLYIIKSLIILLLIKLTNIFLPSINKIYFNKTKDYIFIDCNDEIKLNYNISDFIFLILNFINMIYAKGYEFIYISLLFLMEYCIELICDNNDIKHINISNILVINKTENLINEYKKNYDLLDDKNNILNFITKENYDKIKSMLSSIYLKILKNCDNSILLACKIMIGNRLNLEDEMDLFKVIKNDFLFFFTYNSSILKSNKQNILLQNNLKKLVKEKNDFFHTKISTFIKILLIIMTYNINSFKDSEYYQTIKQIINDNQWFSIFSGYFVNETNELSFLCKNKKKDNDCSSDSSCSIELSETLKFDSLNITKNKSETSKRDKNSDEENYKNVHKENFNDQFKSLYLLSSNETKSPNEIFNKSRNNNIFSPCQNEIEKFEKLYDENDNSENKERKIEFNKRFNDNLFKSNNENFYINEELSEKKSSVFKENDNEVSNEEDEFFKYNISKTQNDILNEYGEGFLSFYINKLNNNENCDKYFNTIYKKSKMINLMEYCKYILKYWRIEMENDKKSEGIQILIFFANYFNFFQNFIKYKIILKLYINNNLHEADEILGNKSMWNWYRNDTKIKSNIENYLTKDISFNNFFDNIGSDKFLKNLSKFRHKNNFEVKNFYLTNFRNNKYNKKYLRSLYMQYYTFTKFIKKNNGEDIAEFNINNNKKENDYFNNMNDLHKEQNNSNEQGYDCNVFPLFFLSFLEIYKNTIDVYDFYYQSIIFKLINNHELNINKIQLLYQDLQKYFQNKLSNYDLYLMLFYYQYFSFQSIYNSNTNINFLNKSEQKLILYIWIKYTKSLLKEYRC</sequence>
<dbReference type="OMA" id="HNNCLHN"/>
<feature type="compositionally biased region" description="Low complexity" evidence="2">
    <location>
        <begin position="2730"/>
        <end position="2739"/>
    </location>
</feature>
<feature type="transmembrane region" description="Helical" evidence="3">
    <location>
        <begin position="3386"/>
        <end position="3408"/>
    </location>
</feature>
<dbReference type="GeneID" id="39729509"/>
<evidence type="ECO:0000256" key="1">
    <source>
        <dbReference type="SAM" id="Coils"/>
    </source>
</evidence>
<evidence type="ECO:0000256" key="2">
    <source>
        <dbReference type="SAM" id="MobiDB-lite"/>
    </source>
</evidence>
<dbReference type="OrthoDB" id="392641at2759"/>
<feature type="region of interest" description="Disordered" evidence="2">
    <location>
        <begin position="2718"/>
        <end position="2739"/>
    </location>
</feature>
<accession>A0A1J1GPR1</accession>
<comment type="caution">
    <text evidence="4">The sequence shown here is derived from an EMBL/GenBank/DDBJ whole genome shotgun (WGS) entry which is preliminary data.</text>
</comment>
<organism evidence="4 5">
    <name type="scientific">Plasmodium gallinaceum</name>
    <dbReference type="NCBI Taxonomy" id="5849"/>
    <lineage>
        <taxon>Eukaryota</taxon>
        <taxon>Sar</taxon>
        <taxon>Alveolata</taxon>
        <taxon>Apicomplexa</taxon>
        <taxon>Aconoidasida</taxon>
        <taxon>Haemosporida</taxon>
        <taxon>Plasmodiidae</taxon>
        <taxon>Plasmodium</taxon>
        <taxon>Plasmodium (Haemamoeba)</taxon>
    </lineage>
</organism>
<reference evidence="4" key="1">
    <citation type="submission" date="2015-04" db="EMBL/GenBank/DDBJ databases">
        <authorList>
            <consortium name="Pathogen Informatics"/>
        </authorList>
    </citation>
    <scope>NUCLEOTIDE SEQUENCE [LARGE SCALE GENOMIC DNA]</scope>
    <source>
        <strain evidence="4">8A</strain>
    </source>
</reference>
<keyword evidence="3" id="KW-0812">Transmembrane</keyword>
<dbReference type="EMBL" id="CVMV01000015">
    <property type="protein sequence ID" value="CRG93279.1"/>
    <property type="molecule type" value="Genomic_DNA"/>
</dbReference>
<feature type="compositionally biased region" description="Acidic residues" evidence="2">
    <location>
        <begin position="2178"/>
        <end position="2188"/>
    </location>
</feature>
<feature type="coiled-coil region" evidence="1">
    <location>
        <begin position="733"/>
        <end position="800"/>
    </location>
</feature>
<feature type="compositionally biased region" description="Basic and acidic residues" evidence="2">
    <location>
        <begin position="2718"/>
        <end position="2729"/>
    </location>
</feature>
<feature type="transmembrane region" description="Helical" evidence="3">
    <location>
        <begin position="1614"/>
        <end position="1638"/>
    </location>
</feature>
<feature type="transmembrane region" description="Helical" evidence="3">
    <location>
        <begin position="3306"/>
        <end position="3323"/>
    </location>
</feature>
<proteinExistence type="predicted"/>
<evidence type="ECO:0000313" key="4">
    <source>
        <dbReference type="EMBL" id="CRG93279.1"/>
    </source>
</evidence>
<dbReference type="Proteomes" id="UP000220797">
    <property type="component" value="Unassembled WGS sequence"/>
</dbReference>